<dbReference type="Proteomes" id="UP001432014">
    <property type="component" value="Chromosome"/>
</dbReference>
<proteinExistence type="predicted"/>
<protein>
    <recommendedName>
        <fullName evidence="5">Lipoprotein</fullName>
    </recommendedName>
</protein>
<feature type="compositionally biased region" description="Low complexity" evidence="1">
    <location>
        <begin position="44"/>
        <end position="82"/>
    </location>
</feature>
<keyword evidence="4" id="KW-1185">Reference proteome</keyword>
<dbReference type="RefSeq" id="WP_329495148.1">
    <property type="nucleotide sequence ID" value="NZ_CP108460.1"/>
</dbReference>
<evidence type="ECO:0000256" key="2">
    <source>
        <dbReference type="SAM" id="SignalP"/>
    </source>
</evidence>
<evidence type="ECO:0008006" key="5">
    <source>
        <dbReference type="Google" id="ProtNLM"/>
    </source>
</evidence>
<name>A0ABZ1WD71_9ACTN</name>
<gene>
    <name evidence="3" type="ORF">OG469_25935</name>
</gene>
<feature type="region of interest" description="Disordered" evidence="1">
    <location>
        <begin position="35"/>
        <end position="85"/>
    </location>
</feature>
<sequence>MPSHRPVTARRLPARLSLAVAGAAVALALTACGPEENPGVADGPAATAPATATAPSSPAPATTTPATGKTPAPAPTATAAPAGKRKVAAARTAGGLTVYTGPGAVSDVAIDPGEMRGGMNLVVAEYAPAAKGDGRRILLVAVDNVPEDPNKRREHLWRGLIDYALENGSTGSPGTATPYGPGPLGGSVECLGLPEAATTDVLCGWADASTAGVALFPKSTVKEAAALFLAMRSDVEH</sequence>
<keyword evidence="2" id="KW-0732">Signal</keyword>
<accession>A0ABZ1WD71</accession>
<dbReference type="PROSITE" id="PS51257">
    <property type="entry name" value="PROKAR_LIPOPROTEIN"/>
    <property type="match status" value="1"/>
</dbReference>
<feature type="signal peptide" evidence="2">
    <location>
        <begin position="1"/>
        <end position="31"/>
    </location>
</feature>
<feature type="chain" id="PRO_5045820571" description="Lipoprotein" evidence="2">
    <location>
        <begin position="32"/>
        <end position="237"/>
    </location>
</feature>
<dbReference type="EMBL" id="CP108482">
    <property type="protein sequence ID" value="WUS58649.1"/>
    <property type="molecule type" value="Genomic_DNA"/>
</dbReference>
<evidence type="ECO:0000313" key="4">
    <source>
        <dbReference type="Proteomes" id="UP001432014"/>
    </source>
</evidence>
<evidence type="ECO:0000313" key="3">
    <source>
        <dbReference type="EMBL" id="WUS58649.1"/>
    </source>
</evidence>
<reference evidence="3 4" key="1">
    <citation type="submission" date="2022-10" db="EMBL/GenBank/DDBJ databases">
        <title>The complete genomes of actinobacterial strains from the NBC collection.</title>
        <authorList>
            <person name="Joergensen T.S."/>
            <person name="Alvarez Arevalo M."/>
            <person name="Sterndorff E.B."/>
            <person name="Faurdal D."/>
            <person name="Vuksanovic O."/>
            <person name="Mourched A.-S."/>
            <person name="Charusanti P."/>
            <person name="Shaw S."/>
            <person name="Blin K."/>
            <person name="Weber T."/>
        </authorList>
    </citation>
    <scope>NUCLEOTIDE SEQUENCE [LARGE SCALE GENOMIC DNA]</scope>
    <source>
        <strain evidence="3 4">NBC_01247</strain>
    </source>
</reference>
<evidence type="ECO:0000256" key="1">
    <source>
        <dbReference type="SAM" id="MobiDB-lite"/>
    </source>
</evidence>
<organism evidence="3 4">
    <name type="scientific">Kitasatospora herbaricolor</name>
    <dbReference type="NCBI Taxonomy" id="68217"/>
    <lineage>
        <taxon>Bacteria</taxon>
        <taxon>Bacillati</taxon>
        <taxon>Actinomycetota</taxon>
        <taxon>Actinomycetes</taxon>
        <taxon>Kitasatosporales</taxon>
        <taxon>Streptomycetaceae</taxon>
        <taxon>Kitasatospora</taxon>
    </lineage>
</organism>